<sequence>MLGLSGARQLWQRLASLATVGNTGNGGSYASGLSTWTQLFCVFRMEDTYMDSLDPERLLQCPYDKNHQIRACRLPYHLVKCRRIHPDVENKVVTCLFNASHRVLHAEIINHISSCDDKNCSEQHVDSQIRDFGQEPMAESTWQGPPCEEDWDKAELLGQSSTPFVWGTAHLCVNNSSANNIITERKRNLASGRRVPKTVRYVLPWKNNGNAQ</sequence>
<dbReference type="GO" id="GO:0008270">
    <property type="term" value="F:zinc ion binding"/>
    <property type="evidence" value="ECO:0007669"/>
    <property type="project" value="UniProtKB-KW"/>
</dbReference>
<keyword evidence="3" id="KW-0862">Zinc</keyword>
<evidence type="ECO:0000313" key="6">
    <source>
        <dbReference type="RefSeq" id="XP_020008114.1"/>
    </source>
</evidence>
<protein>
    <submittedName>
        <fullName evidence="6">Gametocyte-specific factor 1-like isoform X1</fullName>
    </submittedName>
</protein>
<evidence type="ECO:0000256" key="3">
    <source>
        <dbReference type="ARBA" id="ARBA00022833"/>
    </source>
</evidence>
<dbReference type="OrthoDB" id="10069248at2759"/>
<dbReference type="Pfam" id="PF05253">
    <property type="entry name" value="zf-U11-48K"/>
    <property type="match status" value="1"/>
</dbReference>
<evidence type="ECO:0000256" key="1">
    <source>
        <dbReference type="ARBA" id="ARBA00022723"/>
    </source>
</evidence>
<name>A0A8B7TKD6_CASCN</name>
<reference evidence="6" key="1">
    <citation type="submission" date="2025-08" db="UniProtKB">
        <authorList>
            <consortium name="RefSeq"/>
        </authorList>
    </citation>
    <scope>IDENTIFICATION</scope>
    <source>
        <tissue evidence="6">Leukocyte</tissue>
    </source>
</reference>
<evidence type="ECO:0000256" key="2">
    <source>
        <dbReference type="ARBA" id="ARBA00022771"/>
    </source>
</evidence>
<dbReference type="PROSITE" id="PS51800">
    <property type="entry name" value="ZF_CHHC_U11_48K"/>
    <property type="match status" value="2"/>
</dbReference>
<dbReference type="KEGG" id="ccan:109675952"/>
<proteinExistence type="predicted"/>
<dbReference type="PANTHER" id="PTHR21402:SF9">
    <property type="entry name" value="GAMETOCYTE-SPECIFIC FACTOR 1"/>
    <property type="match status" value="1"/>
</dbReference>
<keyword evidence="2 4" id="KW-0863">Zinc-finger</keyword>
<evidence type="ECO:0000256" key="4">
    <source>
        <dbReference type="PROSITE-ProRule" id="PRU01141"/>
    </source>
</evidence>
<dbReference type="InterPro" id="IPR051591">
    <property type="entry name" value="UPF0224_FAM112_RNA_Proc"/>
</dbReference>
<dbReference type="SUPFAM" id="SSF57667">
    <property type="entry name" value="beta-beta-alpha zinc fingers"/>
    <property type="match status" value="1"/>
</dbReference>
<dbReference type="InterPro" id="IPR022776">
    <property type="entry name" value="TRM13/UPF0224_CHHC_Znf_dom"/>
</dbReference>
<organism evidence="6">
    <name type="scientific">Castor canadensis</name>
    <name type="common">American beaver</name>
    <dbReference type="NCBI Taxonomy" id="51338"/>
    <lineage>
        <taxon>Eukaryota</taxon>
        <taxon>Metazoa</taxon>
        <taxon>Chordata</taxon>
        <taxon>Craniata</taxon>
        <taxon>Vertebrata</taxon>
        <taxon>Euteleostomi</taxon>
        <taxon>Mammalia</taxon>
        <taxon>Eutheria</taxon>
        <taxon>Euarchontoglires</taxon>
        <taxon>Glires</taxon>
        <taxon>Rodentia</taxon>
        <taxon>Castorimorpha</taxon>
        <taxon>Castoridae</taxon>
        <taxon>Castor</taxon>
    </lineage>
</organism>
<gene>
    <name evidence="6" type="primary">LOC109675952</name>
</gene>
<dbReference type="RefSeq" id="XP_020008114.1">
    <property type="nucleotide sequence ID" value="XM_020152525.1"/>
</dbReference>
<dbReference type="PANTHER" id="PTHR21402">
    <property type="entry name" value="GAMETOCYTE SPECIFIC FACTOR 1-RELATED"/>
    <property type="match status" value="1"/>
</dbReference>
<dbReference type="AlphaFoldDB" id="A0A8B7TKD6"/>
<keyword evidence="1" id="KW-0479">Metal-binding</keyword>
<dbReference type="InterPro" id="IPR036236">
    <property type="entry name" value="Znf_C2H2_sf"/>
</dbReference>
<accession>A0A8B7TKD6</accession>
<feature type="domain" description="CHHC U11-48K-type" evidence="5">
    <location>
        <begin position="58"/>
        <end position="85"/>
    </location>
</feature>
<evidence type="ECO:0000259" key="5">
    <source>
        <dbReference type="PROSITE" id="PS51800"/>
    </source>
</evidence>
<feature type="domain" description="CHHC U11-48K-type" evidence="5">
    <location>
        <begin position="92"/>
        <end position="119"/>
    </location>
</feature>